<protein>
    <submittedName>
        <fullName evidence="1">Uncharacterized protein</fullName>
    </submittedName>
</protein>
<evidence type="ECO:0000313" key="2">
    <source>
        <dbReference type="EMBL" id="AAV43887.1"/>
    </source>
</evidence>
<sequence length="137" mass="14911">MECRLTCPQKIPLTKYSEVASIPLPYAVSSIWPLPSGLLLQKSTDGGHMHSVWQIDGTTYQEEINDNAVPPIPCDISMHKFAFRKIWQGKCSQSAAIDENNGESFGDIKPHMSWNIPALAAAPVVKGAKGGQSATIF</sequence>
<reference evidence="3" key="4">
    <citation type="journal article" date="2008" name="Nucleic Acids Res.">
        <title>The rice annotation project database (RAP-DB): 2008 update.</title>
        <authorList>
            <consortium name="The rice annotation project (RAP)"/>
        </authorList>
    </citation>
    <scope>GENOME REANNOTATION</scope>
    <source>
        <strain evidence="3">cv. Nipponbare</strain>
    </source>
</reference>
<gene>
    <name evidence="1" type="ORF">OJ1320_D10.15</name>
    <name evidence="2" type="ORF">OJ1537_B05.5</name>
</gene>
<dbReference type="AlphaFoldDB" id="Q5W760"/>
<reference evidence="2" key="2">
    <citation type="submission" date="2004-11" db="EMBL/GenBank/DDBJ databases">
        <title>Oryza sativa (japonica cultivar-group) chromosome 5 BAC clone OJ1537_B05, complete sequence.</title>
        <authorList>
            <person name="Chow T.-Y."/>
            <person name="Hsing Y.-I.C."/>
            <person name="Chen C.-S."/>
            <person name="Chen H.-H."/>
            <person name="Liu S.-M."/>
            <person name="Chao Y.-T."/>
            <person name="Chang S.-J."/>
            <person name="Chen H.-C."/>
            <person name="Chen S.-K."/>
            <person name="Chen T.-R."/>
            <person name="Chen Y.-L."/>
            <person name="Cheng C.-H."/>
            <person name="Chung C.-I."/>
            <person name="Han S.-Y."/>
            <person name="Hsiao S.-H."/>
            <person name="Hsiung J.-N."/>
            <person name="Hsu C.-H."/>
            <person name="Huang J.-J."/>
            <person name="Kau P.-I."/>
            <person name="Lee M.-C."/>
            <person name="Leu H.-L."/>
            <person name="Li Y.-F."/>
            <person name="Lin S.-J."/>
            <person name="Lin Y.-C."/>
            <person name="Wu S.-W."/>
            <person name="Yu C.-Y."/>
            <person name="Yu S.-W."/>
            <person name="Wu H.-P."/>
            <person name="Shaw J.-F."/>
            <person name="McCombie W.R."/>
            <person name="Muller S."/>
            <person name="Spiegel L."/>
            <person name="de la Bastide M."/>
            <person name="Zutavern T."/>
            <person name="Nascimento L."/>
            <person name="Balija V."/>
            <person name="Bell M."/>
            <person name="Miller B."/>
            <person name="Katzenberger F."/>
            <person name="Andrade M.V."/>
            <person name="Dike S."/>
            <person name="O'Shaughnessy A."/>
            <person name="Palmer L."/>
        </authorList>
    </citation>
    <scope>NUCLEOTIDE SEQUENCE</scope>
</reference>
<dbReference type="Proteomes" id="UP000000763">
    <property type="component" value="Chromosome 5"/>
</dbReference>
<reference evidence="1" key="1">
    <citation type="submission" date="2004-11" db="EMBL/GenBank/DDBJ databases">
        <title>Oryza sativa (japonica cultivar-group) chromosome 5 BAC clone OJ1320_D10.</title>
        <authorList>
            <person name="Chow T.-Y."/>
            <person name="Hsing Y.-I.C."/>
            <person name="Chen C.-S."/>
            <person name="Chen H.-H."/>
            <person name="Liu S.-M."/>
            <person name="Chao Y.-T."/>
            <person name="Chang S.-J."/>
            <person name="Chen H.-C."/>
            <person name="Chen S.-K."/>
            <person name="Chen T.-R."/>
            <person name="Chen Y.-L."/>
            <person name="Cheng C.-H."/>
            <person name="Chung C.-I."/>
            <person name="Han S.-Y."/>
            <person name="Hsiao S.-H."/>
            <person name="Hsiung J.-N."/>
            <person name="Hsu C.-H."/>
            <person name="Huang J.-J."/>
            <person name="Kau P.-I."/>
            <person name="Lee M.-C."/>
            <person name="Leu H.-L."/>
            <person name="Li Y.-F."/>
            <person name="Lin S.-J."/>
            <person name="Lin Y.-C."/>
            <person name="Wu S.-W."/>
            <person name="Yu C.-Y."/>
            <person name="Yu S.-W."/>
            <person name="Wu H.-P."/>
            <person name="Shaw J.-F."/>
            <person name="McCombie W.R."/>
            <person name="de la Bastide M."/>
            <person name="Spiegel L."/>
            <person name="Zutavern T."/>
            <person name="Muller S."/>
            <person name="Nascimento L."/>
            <person name="Balija V."/>
            <person name="Bell M."/>
            <person name="Miller B."/>
            <person name="Katzenberger F."/>
            <person name="Andrade M.V."/>
            <person name="Dike S."/>
            <person name="O'Shaughnessy A."/>
            <person name="Palmer L."/>
        </authorList>
    </citation>
    <scope>NUCLEOTIDE SEQUENCE</scope>
</reference>
<dbReference type="EMBL" id="AC104711">
    <property type="protein sequence ID" value="AAV43884.1"/>
    <property type="molecule type" value="Genomic_DNA"/>
</dbReference>
<dbReference type="EMBL" id="AC104281">
    <property type="protein sequence ID" value="AAV43887.1"/>
    <property type="molecule type" value="Genomic_DNA"/>
</dbReference>
<reference evidence="3" key="3">
    <citation type="journal article" date="2005" name="Nature">
        <title>The map-based sequence of the rice genome.</title>
        <authorList>
            <consortium name="International rice genome sequencing project (IRGSP)"/>
            <person name="Matsumoto T."/>
            <person name="Wu J."/>
            <person name="Kanamori H."/>
            <person name="Katayose Y."/>
            <person name="Fujisawa M."/>
            <person name="Namiki N."/>
            <person name="Mizuno H."/>
            <person name="Yamamoto K."/>
            <person name="Antonio B.A."/>
            <person name="Baba T."/>
            <person name="Sakata K."/>
            <person name="Nagamura Y."/>
            <person name="Aoki H."/>
            <person name="Arikawa K."/>
            <person name="Arita K."/>
            <person name="Bito T."/>
            <person name="Chiden Y."/>
            <person name="Fujitsuka N."/>
            <person name="Fukunaka R."/>
            <person name="Hamada M."/>
            <person name="Harada C."/>
            <person name="Hayashi A."/>
            <person name="Hijishita S."/>
            <person name="Honda M."/>
            <person name="Hosokawa S."/>
            <person name="Ichikawa Y."/>
            <person name="Idonuma A."/>
            <person name="Iijima M."/>
            <person name="Ikeda M."/>
            <person name="Ikeno M."/>
            <person name="Ito K."/>
            <person name="Ito S."/>
            <person name="Ito T."/>
            <person name="Ito Y."/>
            <person name="Ito Y."/>
            <person name="Iwabuchi A."/>
            <person name="Kamiya K."/>
            <person name="Karasawa W."/>
            <person name="Kurita K."/>
            <person name="Katagiri S."/>
            <person name="Kikuta A."/>
            <person name="Kobayashi H."/>
            <person name="Kobayashi N."/>
            <person name="Machita K."/>
            <person name="Maehara T."/>
            <person name="Masukawa M."/>
            <person name="Mizubayashi T."/>
            <person name="Mukai Y."/>
            <person name="Nagasaki H."/>
            <person name="Nagata Y."/>
            <person name="Naito S."/>
            <person name="Nakashima M."/>
            <person name="Nakama Y."/>
            <person name="Nakamichi Y."/>
            <person name="Nakamura M."/>
            <person name="Meguro A."/>
            <person name="Negishi M."/>
            <person name="Ohta I."/>
            <person name="Ohta T."/>
            <person name="Okamoto M."/>
            <person name="Ono N."/>
            <person name="Saji S."/>
            <person name="Sakaguchi M."/>
            <person name="Sakai K."/>
            <person name="Shibata M."/>
            <person name="Shimokawa T."/>
            <person name="Song J."/>
            <person name="Takazaki Y."/>
            <person name="Terasawa K."/>
            <person name="Tsugane M."/>
            <person name="Tsuji K."/>
            <person name="Ueda S."/>
            <person name="Waki K."/>
            <person name="Yamagata H."/>
            <person name="Yamamoto M."/>
            <person name="Yamamoto S."/>
            <person name="Yamane H."/>
            <person name="Yoshiki S."/>
            <person name="Yoshihara R."/>
            <person name="Yukawa K."/>
            <person name="Zhong H."/>
            <person name="Yano M."/>
            <person name="Yuan Q."/>
            <person name="Ouyang S."/>
            <person name="Liu J."/>
            <person name="Jones K.M."/>
            <person name="Gansberger K."/>
            <person name="Moffat K."/>
            <person name="Hill J."/>
            <person name="Bera J."/>
            <person name="Fadrosh D."/>
            <person name="Jin S."/>
            <person name="Johri S."/>
            <person name="Kim M."/>
            <person name="Overton L."/>
            <person name="Reardon M."/>
            <person name="Tsitrin T."/>
            <person name="Vuong H."/>
            <person name="Weaver B."/>
            <person name="Ciecko A."/>
            <person name="Tallon L."/>
            <person name="Jackson J."/>
            <person name="Pai G."/>
            <person name="Aken S.V."/>
            <person name="Utterback T."/>
            <person name="Reidmuller S."/>
            <person name="Feldblyum T."/>
            <person name="Hsiao J."/>
            <person name="Zismann V."/>
            <person name="Iobst S."/>
            <person name="de Vazeille A.R."/>
            <person name="Buell C.R."/>
            <person name="Ying K."/>
            <person name="Li Y."/>
            <person name="Lu T."/>
            <person name="Huang Y."/>
            <person name="Zhao Q."/>
            <person name="Feng Q."/>
            <person name="Zhang L."/>
            <person name="Zhu J."/>
            <person name="Weng Q."/>
            <person name="Mu J."/>
            <person name="Lu Y."/>
            <person name="Fan D."/>
            <person name="Liu Y."/>
            <person name="Guan J."/>
            <person name="Zhang Y."/>
            <person name="Yu S."/>
            <person name="Liu X."/>
            <person name="Zhang Y."/>
            <person name="Hong G."/>
            <person name="Han B."/>
            <person name="Choisne N."/>
            <person name="Demange N."/>
            <person name="Orjeda G."/>
            <person name="Samain S."/>
            <person name="Cattolico L."/>
            <person name="Pelletier E."/>
            <person name="Couloux A."/>
            <person name="Segurens B."/>
            <person name="Wincker P."/>
            <person name="D'Hont A."/>
            <person name="Scarpelli C."/>
            <person name="Weissenbach J."/>
            <person name="Salanoubat M."/>
            <person name="Quetier F."/>
            <person name="Yu Y."/>
            <person name="Kim H.R."/>
            <person name="Rambo T."/>
            <person name="Currie J."/>
            <person name="Collura K."/>
            <person name="Luo M."/>
            <person name="Yang T."/>
            <person name="Ammiraju J.S.S."/>
            <person name="Engler F."/>
            <person name="Soderlund C."/>
            <person name="Wing R.A."/>
            <person name="Palmer L.E."/>
            <person name="de la Bastide M."/>
            <person name="Spiegel L."/>
            <person name="Nascimento L."/>
            <person name="Zutavern T."/>
            <person name="O'Shaughnessy A."/>
            <person name="Dike S."/>
            <person name="Dedhia N."/>
            <person name="Preston R."/>
            <person name="Balija V."/>
            <person name="McCombie W.R."/>
            <person name="Chow T."/>
            <person name="Chen H."/>
            <person name="Chung M."/>
            <person name="Chen C."/>
            <person name="Shaw J."/>
            <person name="Wu H."/>
            <person name="Hsiao K."/>
            <person name="Chao Y."/>
            <person name="Chu M."/>
            <person name="Cheng C."/>
            <person name="Hour A."/>
            <person name="Lee P."/>
            <person name="Lin S."/>
            <person name="Lin Y."/>
            <person name="Liou J."/>
            <person name="Liu S."/>
            <person name="Hsing Y."/>
            <person name="Raghuvanshi S."/>
            <person name="Mohanty A."/>
            <person name="Bharti A.K."/>
            <person name="Gaur A."/>
            <person name="Gupta V."/>
            <person name="Kumar D."/>
            <person name="Ravi V."/>
            <person name="Vij S."/>
            <person name="Kapur A."/>
            <person name="Khurana P."/>
            <person name="Khurana P."/>
            <person name="Khurana J.P."/>
            <person name="Tyagi A.K."/>
            <person name="Gaikwad K."/>
            <person name="Singh A."/>
            <person name="Dalal V."/>
            <person name="Srivastava S."/>
            <person name="Dixit A."/>
            <person name="Pal A.K."/>
            <person name="Ghazi I.A."/>
            <person name="Yadav M."/>
            <person name="Pandit A."/>
            <person name="Bhargava A."/>
            <person name="Sureshbabu K."/>
            <person name="Batra K."/>
            <person name="Sharma T.R."/>
            <person name="Mohapatra T."/>
            <person name="Singh N.K."/>
            <person name="Messing J."/>
            <person name="Nelson A.B."/>
            <person name="Fuks G."/>
            <person name="Kavchok S."/>
            <person name="Keizer G."/>
            <person name="Linton E."/>
            <person name="Llaca V."/>
            <person name="Song R."/>
            <person name="Tanyolac B."/>
            <person name="Young S."/>
            <person name="Ho-Il K."/>
            <person name="Hahn J.H."/>
            <person name="Sangsakoo G."/>
            <person name="Vanavichit A."/>
            <person name="de Mattos Luiz.A.T."/>
            <person name="Zimmer P.D."/>
            <person name="Malone G."/>
            <person name="Dellagostin O."/>
            <person name="de Oliveira A.C."/>
            <person name="Bevan M."/>
            <person name="Bancroft I."/>
            <person name="Minx P."/>
            <person name="Cordum H."/>
            <person name="Wilson R."/>
            <person name="Cheng Z."/>
            <person name="Jin W."/>
            <person name="Jiang J."/>
            <person name="Leong S.A."/>
            <person name="Iwama H."/>
            <person name="Gojobori T."/>
            <person name="Itoh T."/>
            <person name="Niimura Y."/>
            <person name="Fujii Y."/>
            <person name="Habara T."/>
            <person name="Sakai H."/>
            <person name="Sato Y."/>
            <person name="Wilson G."/>
            <person name="Kumar K."/>
            <person name="McCouch S."/>
            <person name="Juretic N."/>
            <person name="Hoen D."/>
            <person name="Wright S."/>
            <person name="Bruskiewich R."/>
            <person name="Bureau T."/>
            <person name="Miyao A."/>
            <person name="Hirochika H."/>
            <person name="Nishikawa T."/>
            <person name="Kadowaki K."/>
            <person name="Sugiura M."/>
            <person name="Burr B."/>
            <person name="Sasaki T."/>
        </authorList>
    </citation>
    <scope>NUCLEOTIDE SEQUENCE [LARGE SCALE GENOMIC DNA]</scope>
    <source>
        <strain evidence="3">cv. Nipponbare</strain>
    </source>
</reference>
<proteinExistence type="predicted"/>
<organism evidence="1 3">
    <name type="scientific">Oryza sativa subsp. japonica</name>
    <name type="common">Rice</name>
    <dbReference type="NCBI Taxonomy" id="39947"/>
    <lineage>
        <taxon>Eukaryota</taxon>
        <taxon>Viridiplantae</taxon>
        <taxon>Streptophyta</taxon>
        <taxon>Embryophyta</taxon>
        <taxon>Tracheophyta</taxon>
        <taxon>Spermatophyta</taxon>
        <taxon>Magnoliopsida</taxon>
        <taxon>Liliopsida</taxon>
        <taxon>Poales</taxon>
        <taxon>Poaceae</taxon>
        <taxon>BOP clade</taxon>
        <taxon>Oryzoideae</taxon>
        <taxon>Oryzeae</taxon>
        <taxon>Oryzinae</taxon>
        <taxon>Oryza</taxon>
        <taxon>Oryza sativa</taxon>
    </lineage>
</organism>
<name>Q5W760_ORYSJ</name>
<accession>Q5W760</accession>
<evidence type="ECO:0000313" key="1">
    <source>
        <dbReference type="EMBL" id="AAV43884.1"/>
    </source>
</evidence>
<evidence type="ECO:0000313" key="3">
    <source>
        <dbReference type="Proteomes" id="UP000000763"/>
    </source>
</evidence>